<dbReference type="Proteomes" id="UP000030108">
    <property type="component" value="Unassembled WGS sequence"/>
</dbReference>
<reference evidence="2" key="1">
    <citation type="journal article" date="2014" name="Genome Announc.">
        <title>Draft genome sequence of the plant-pathogenic soil fungus Rhizoctonia solani anastomosis group 3 strain Rhs1AP.</title>
        <authorList>
            <person name="Cubeta M.A."/>
            <person name="Thomas E."/>
            <person name="Dean R.A."/>
            <person name="Jabaji S."/>
            <person name="Neate S.M."/>
            <person name="Tavantzis S."/>
            <person name="Toda T."/>
            <person name="Vilgalys R."/>
            <person name="Bharathan N."/>
            <person name="Fedorova-Abrams N."/>
            <person name="Pakala S.B."/>
            <person name="Pakala S.M."/>
            <person name="Zafar N."/>
            <person name="Joardar V."/>
            <person name="Losada L."/>
            <person name="Nierman W.C."/>
        </authorList>
    </citation>
    <scope>NUCLEOTIDE SEQUENCE [LARGE SCALE GENOMIC DNA]</scope>
    <source>
        <strain evidence="2">AG-3</strain>
    </source>
</reference>
<evidence type="ECO:0000313" key="1">
    <source>
        <dbReference type="EMBL" id="EUC58557.1"/>
    </source>
</evidence>
<feature type="non-terminal residue" evidence="1">
    <location>
        <position position="76"/>
    </location>
</feature>
<name>A0A0A1UI25_9AGAM</name>
<comment type="caution">
    <text evidence="1">The sequence shown here is derived from an EMBL/GenBank/DDBJ whole genome shotgun (WGS) entry which is preliminary data.</text>
</comment>
<dbReference type="AlphaFoldDB" id="A0A0A1UI25"/>
<dbReference type="EMBL" id="JATN01000321">
    <property type="protein sequence ID" value="EUC58557.1"/>
    <property type="molecule type" value="Genomic_DNA"/>
</dbReference>
<organism evidence="1 2">
    <name type="scientific">Rhizoctonia solani AG-3 Rhs1AP</name>
    <dbReference type="NCBI Taxonomy" id="1086054"/>
    <lineage>
        <taxon>Eukaryota</taxon>
        <taxon>Fungi</taxon>
        <taxon>Dikarya</taxon>
        <taxon>Basidiomycota</taxon>
        <taxon>Agaricomycotina</taxon>
        <taxon>Agaricomycetes</taxon>
        <taxon>Cantharellales</taxon>
        <taxon>Ceratobasidiaceae</taxon>
        <taxon>Rhizoctonia</taxon>
    </lineage>
</organism>
<gene>
    <name evidence="1" type="ORF">RSOL_262420</name>
</gene>
<proteinExistence type="predicted"/>
<accession>A0A0A1UI25</accession>
<evidence type="ECO:0000313" key="2">
    <source>
        <dbReference type="Proteomes" id="UP000030108"/>
    </source>
</evidence>
<sequence>MSDYFDEYDELELDEEESRLLDTDLQIERPLRRGALERGPKEYALDYKNRLAKLWMDSPTVIKPYDWQLDAALASH</sequence>
<protein>
    <submittedName>
        <fullName evidence="1">Uncharacterized protein</fullName>
    </submittedName>
</protein>